<keyword evidence="13" id="KW-1185">Reference proteome</keyword>
<sequence>MSTTIPIGQVEQKTQNRVIQFFQNTLNYRYLGDLSGQDNKNIREDDLTTWLAKRGVSDDLIKGAIMLLQKENYVGGGRRLYDANQAIYRLLRYGVKVKTDVGEQTQTVWLIDWNNPHNNDFAIGEEVSIKGVAYNKRPDLVLYVNGIALAVIELKRSSVSVSEGIRQNLSSQHKDFAEAFFTTVQLVMAGNDTQGIRYGVIETGEKYYLQWKEDGKIQGDLDTDLQSLCEKSRFLALIHDFMVFDAGIKKTCRPNQYFGIQAAQAKIANNEGGIIWHTQGSGKSLTMVWLAQWILEQGGGSRVLIITDRTELDEQIEKVFSNTNHTIYRTTSGKNLLGVLDEYQPSLICSLVHKFGRKGMEDDQDDSELNDYLREIKACASDFAPKGKLFVFVDECHRTQSGKLHEAMKMLLPEAVFIGFTGTPLLKSDKKKSVEVFGGYIHTYKFDEAVKDGVVLDLLYEARDIEQSLSSHKRIDDWFENKTRGLTDIAKTQLKQRWGTMQKLKSSKNRLEKIVGDILLDMDSKPRMSDGRGNAILVCSSVYQACQTYELFSETPLEDKVAIVTSFKPNANAIKGELSGNGQSEEEYKYKIYRKMIADYFRLPENQIGDKETEKFEIDVKKRFIEQPAQMKLLIVVDKLLTGFDAPSATYLYIDKPMADHNLFQAICRVNRLDGDSKTYGYIVDYRDLFKSLEKAFTDFTQEAFGEYEAEDVKGLLQDRLAIAKADLETAWEAVQMIVENVLAPKDLSAYKAYFCGQDTHSNLATEFQTRRLAFYQAVVKLIRAYSAIANELVLAGYSEQEAVVWHERVEKFTQLRDDIKIASGDYVDLKAVDADMRYLINQYVRAEDSEKIADFENKGLLQLLVEKQENIQDNLPPNIASDPNGMAEAIENNVRRKIVDENPINPKYYEQMSVLLDELIEQRRKGVLNYQDYLRKIAQLAKQVICPPQSHYPKTINTAGKQAIFDNFCQDENWVNRLHDAIQDHKQDGYLNNKMKQKHLKNQLNPLFDERGLNADDVLALIMKQTEYQA</sequence>
<dbReference type="EMBL" id="LXHC01000016">
    <property type="protein sequence ID" value="OAU96680.1"/>
    <property type="molecule type" value="Genomic_DNA"/>
</dbReference>
<evidence type="ECO:0000256" key="9">
    <source>
        <dbReference type="ARBA" id="ARBA00023125"/>
    </source>
</evidence>
<dbReference type="InterPro" id="IPR040980">
    <property type="entry name" value="SWI2_SNF2"/>
</dbReference>
<dbReference type="PROSITE" id="PS51192">
    <property type="entry name" value="HELICASE_ATP_BIND_1"/>
    <property type="match status" value="1"/>
</dbReference>
<keyword evidence="8 10" id="KW-0067">ATP-binding</keyword>
<dbReference type="OrthoDB" id="9758243at2"/>
<dbReference type="GO" id="GO:0005524">
    <property type="term" value="F:ATP binding"/>
    <property type="evidence" value="ECO:0007669"/>
    <property type="project" value="UniProtKB-KW"/>
</dbReference>
<dbReference type="NCBIfam" id="TIGR00348">
    <property type="entry name" value="hsdR"/>
    <property type="match status" value="1"/>
</dbReference>
<dbReference type="CDD" id="cd18800">
    <property type="entry name" value="SF2_C_EcoR124I-like"/>
    <property type="match status" value="1"/>
</dbReference>
<dbReference type="GO" id="GO:0009307">
    <property type="term" value="P:DNA restriction-modification system"/>
    <property type="evidence" value="ECO:0007669"/>
    <property type="project" value="UniProtKB-KW"/>
</dbReference>
<dbReference type="CDD" id="cd18030">
    <property type="entry name" value="DEXHc_RE_I_HsdR"/>
    <property type="match status" value="1"/>
</dbReference>
<evidence type="ECO:0000256" key="1">
    <source>
        <dbReference type="ARBA" id="ARBA00000851"/>
    </source>
</evidence>
<keyword evidence="7 10" id="KW-0378">Hydrolase</keyword>
<evidence type="ECO:0000256" key="10">
    <source>
        <dbReference type="RuleBase" id="RU364115"/>
    </source>
</evidence>
<comment type="function">
    <text evidence="10">Subunit R is required for both nuclease and ATPase activities, but not for modification.</text>
</comment>
<dbReference type="InterPro" id="IPR055180">
    <property type="entry name" value="HsdR_RecA-like_helicase_dom_2"/>
</dbReference>
<protein>
    <recommendedName>
        <fullName evidence="10">Type I restriction enzyme endonuclease subunit</fullName>
        <shortName evidence="10">R protein</shortName>
        <ecNumber evidence="10">3.1.21.3</ecNumber>
    </recommendedName>
</protein>
<dbReference type="PATRIC" id="fig|480.237.peg.31"/>
<dbReference type="Pfam" id="PF22679">
    <property type="entry name" value="T1R_D3-like"/>
    <property type="match status" value="1"/>
</dbReference>
<evidence type="ECO:0000256" key="3">
    <source>
        <dbReference type="ARBA" id="ARBA00022722"/>
    </source>
</evidence>
<evidence type="ECO:0000313" key="12">
    <source>
        <dbReference type="EMBL" id="OAU96680.1"/>
    </source>
</evidence>
<evidence type="ECO:0000256" key="6">
    <source>
        <dbReference type="ARBA" id="ARBA00022759"/>
    </source>
</evidence>
<dbReference type="AlphaFoldDB" id="A0A198UK22"/>
<evidence type="ECO:0000259" key="11">
    <source>
        <dbReference type="PROSITE" id="PS51192"/>
    </source>
</evidence>
<dbReference type="InterPro" id="IPR007409">
    <property type="entry name" value="Restrct_endonuc_type1_HsdR_N"/>
</dbReference>
<dbReference type="GO" id="GO:0003677">
    <property type="term" value="F:DNA binding"/>
    <property type="evidence" value="ECO:0007669"/>
    <property type="project" value="UniProtKB-KW"/>
</dbReference>
<dbReference type="GO" id="GO:0009035">
    <property type="term" value="F:type I site-specific deoxyribonuclease activity"/>
    <property type="evidence" value="ECO:0007669"/>
    <property type="project" value="UniProtKB-EC"/>
</dbReference>
<dbReference type="InterPro" id="IPR027417">
    <property type="entry name" value="P-loop_NTPase"/>
</dbReference>
<name>A0A198UK22_MORCA</name>
<gene>
    <name evidence="12" type="ORF">AO384_0841</name>
</gene>
<dbReference type="SMART" id="SM00487">
    <property type="entry name" value="DEXDc"/>
    <property type="match status" value="1"/>
</dbReference>
<feature type="domain" description="Helicase ATP-binding" evidence="11">
    <location>
        <begin position="264"/>
        <end position="442"/>
    </location>
</feature>
<dbReference type="PANTHER" id="PTHR30195">
    <property type="entry name" value="TYPE I SITE-SPECIFIC DEOXYRIBONUCLEASE PROTEIN SUBUNIT M AND R"/>
    <property type="match status" value="1"/>
</dbReference>
<evidence type="ECO:0000313" key="13">
    <source>
        <dbReference type="Proteomes" id="UP000078228"/>
    </source>
</evidence>
<dbReference type="InterPro" id="IPR004473">
    <property type="entry name" value="Restrct_endonuc_typeI_HsdR"/>
</dbReference>
<proteinExistence type="inferred from homology"/>
<dbReference type="EC" id="3.1.21.3" evidence="10"/>
<dbReference type="Pfam" id="PF04313">
    <property type="entry name" value="HSDR_N"/>
    <property type="match status" value="1"/>
</dbReference>
<reference evidence="12 13" key="1">
    <citation type="journal article" date="2016" name="Genome Biol. Evol.">
        <title>Comparative Genomic Analyses of the Moraxella catarrhalis Serosensitive and Seroresistant Lineages Demonstrate Their Independent Evolution.</title>
        <authorList>
            <person name="Earl J.P."/>
            <person name="de Vries S.P."/>
            <person name="Ahmed A."/>
            <person name="Powell E."/>
            <person name="Schultz M.P."/>
            <person name="Hermans P.W."/>
            <person name="Hill D.J."/>
            <person name="Zhou Z."/>
            <person name="Constantinidou C.I."/>
            <person name="Hu F.Z."/>
            <person name="Bootsma H.J."/>
            <person name="Ehrlich G.D."/>
        </authorList>
    </citation>
    <scope>NUCLEOTIDE SEQUENCE [LARGE SCALE GENOMIC DNA]</scope>
    <source>
        <strain evidence="12 13">Z7542</strain>
    </source>
</reference>
<comment type="caution">
    <text evidence="12">The sequence shown here is derived from an EMBL/GenBank/DDBJ whole genome shotgun (WGS) entry which is preliminary data.</text>
</comment>
<dbReference type="InterPro" id="IPR051268">
    <property type="entry name" value="Type-I_R_enzyme_R_subunit"/>
</dbReference>
<accession>A0A198UK22</accession>
<dbReference type="RefSeq" id="WP_064610217.1">
    <property type="nucleotide sequence ID" value="NZ_LXHB01000029.1"/>
</dbReference>
<evidence type="ECO:0000256" key="4">
    <source>
        <dbReference type="ARBA" id="ARBA00022741"/>
    </source>
</evidence>
<evidence type="ECO:0000256" key="5">
    <source>
        <dbReference type="ARBA" id="ARBA00022747"/>
    </source>
</evidence>
<keyword evidence="5 10" id="KW-0680">Restriction system</keyword>
<dbReference type="Pfam" id="PF18766">
    <property type="entry name" value="SWI2_SNF2"/>
    <property type="match status" value="1"/>
</dbReference>
<dbReference type="Proteomes" id="UP000078228">
    <property type="component" value="Unassembled WGS sequence"/>
</dbReference>
<keyword evidence="6" id="KW-0255">Endonuclease</keyword>
<evidence type="ECO:0000256" key="8">
    <source>
        <dbReference type="ARBA" id="ARBA00022840"/>
    </source>
</evidence>
<keyword evidence="9 10" id="KW-0238">DNA-binding</keyword>
<comment type="similarity">
    <text evidence="2 10">Belongs to the HsdR family.</text>
</comment>
<keyword evidence="4 10" id="KW-0547">Nucleotide-binding</keyword>
<dbReference type="PANTHER" id="PTHR30195:SF15">
    <property type="entry name" value="TYPE I RESTRICTION ENZYME HINDI ENDONUCLEASE SUBUNIT"/>
    <property type="match status" value="1"/>
</dbReference>
<evidence type="ECO:0000256" key="7">
    <source>
        <dbReference type="ARBA" id="ARBA00022801"/>
    </source>
</evidence>
<comment type="catalytic activity">
    <reaction evidence="1 10">
        <text>Endonucleolytic cleavage of DNA to give random double-stranded fragments with terminal 5'-phosphates, ATP is simultaneously hydrolyzed.</text>
        <dbReference type="EC" id="3.1.21.3"/>
    </reaction>
</comment>
<keyword evidence="3" id="KW-0540">Nuclease</keyword>
<comment type="subunit">
    <text evidence="10">The type I restriction/modification system is composed of three polypeptides R, M and S.</text>
</comment>
<dbReference type="SUPFAM" id="SSF52540">
    <property type="entry name" value="P-loop containing nucleoside triphosphate hydrolases"/>
    <property type="match status" value="1"/>
</dbReference>
<dbReference type="Gene3D" id="3.40.50.300">
    <property type="entry name" value="P-loop containing nucleotide triphosphate hydrolases"/>
    <property type="match status" value="2"/>
</dbReference>
<evidence type="ECO:0000256" key="2">
    <source>
        <dbReference type="ARBA" id="ARBA00008598"/>
    </source>
</evidence>
<organism evidence="12 13">
    <name type="scientific">Moraxella catarrhalis</name>
    <name type="common">Branhamella catarrhalis</name>
    <dbReference type="NCBI Taxonomy" id="480"/>
    <lineage>
        <taxon>Bacteria</taxon>
        <taxon>Pseudomonadati</taxon>
        <taxon>Pseudomonadota</taxon>
        <taxon>Gammaproteobacteria</taxon>
        <taxon>Moraxellales</taxon>
        <taxon>Moraxellaceae</taxon>
        <taxon>Moraxella</taxon>
    </lineage>
</organism>
<dbReference type="InterPro" id="IPR014001">
    <property type="entry name" value="Helicase_ATP-bd"/>
</dbReference>
<dbReference type="Gene3D" id="3.90.1570.50">
    <property type="match status" value="1"/>
</dbReference>
<dbReference type="CDD" id="cd22332">
    <property type="entry name" value="HsdR_N"/>
    <property type="match status" value="1"/>
</dbReference>